<proteinExistence type="predicted"/>
<keyword evidence="2" id="KW-0812">Transmembrane</keyword>
<dbReference type="OrthoDB" id="167295at2759"/>
<dbReference type="EMBL" id="CANHGI010000004">
    <property type="protein sequence ID" value="CAI5447521.1"/>
    <property type="molecule type" value="Genomic_DNA"/>
</dbReference>
<comment type="caution">
    <text evidence="3">The sequence shown here is derived from an EMBL/GenBank/DDBJ whole genome shotgun (WGS) entry which is preliminary data.</text>
</comment>
<reference evidence="3" key="1">
    <citation type="submission" date="2022-11" db="EMBL/GenBank/DDBJ databases">
        <authorList>
            <person name="Kikuchi T."/>
        </authorList>
    </citation>
    <scope>NUCLEOTIDE SEQUENCE</scope>
    <source>
        <strain evidence="3">PS1010</strain>
    </source>
</reference>
<keyword evidence="2" id="KW-0472">Membrane</keyword>
<accession>A0A9P1N4H5</accession>
<dbReference type="InterPro" id="IPR024491">
    <property type="entry name" value="Se_SelK/SelG"/>
</dbReference>
<evidence type="ECO:0000313" key="4">
    <source>
        <dbReference type="Proteomes" id="UP001152747"/>
    </source>
</evidence>
<name>A0A9P1N4H5_9PELO</name>
<dbReference type="Pfam" id="PF10961">
    <property type="entry name" value="SelK_SelG"/>
    <property type="match status" value="1"/>
</dbReference>
<protein>
    <submittedName>
        <fullName evidence="3">Uncharacterized protein</fullName>
    </submittedName>
</protein>
<feature type="transmembrane region" description="Helical" evidence="2">
    <location>
        <begin position="20"/>
        <end position="40"/>
    </location>
</feature>
<keyword evidence="4" id="KW-1185">Reference proteome</keyword>
<gene>
    <name evidence="3" type="ORF">CAMP_LOCUS10158</name>
</gene>
<evidence type="ECO:0000256" key="1">
    <source>
        <dbReference type="SAM" id="MobiDB-lite"/>
    </source>
</evidence>
<evidence type="ECO:0000256" key="2">
    <source>
        <dbReference type="SAM" id="Phobius"/>
    </source>
</evidence>
<dbReference type="Proteomes" id="UP001152747">
    <property type="component" value="Unassembled WGS sequence"/>
</dbReference>
<organism evidence="3 4">
    <name type="scientific">Caenorhabditis angaria</name>
    <dbReference type="NCBI Taxonomy" id="860376"/>
    <lineage>
        <taxon>Eukaryota</taxon>
        <taxon>Metazoa</taxon>
        <taxon>Ecdysozoa</taxon>
        <taxon>Nematoda</taxon>
        <taxon>Chromadorea</taxon>
        <taxon>Rhabditida</taxon>
        <taxon>Rhabditina</taxon>
        <taxon>Rhabditomorpha</taxon>
        <taxon>Rhabditoidea</taxon>
        <taxon>Rhabditidae</taxon>
        <taxon>Peloderinae</taxon>
        <taxon>Caenorhabditis</taxon>
    </lineage>
</organism>
<dbReference type="AlphaFoldDB" id="A0A9P1N4H5"/>
<keyword evidence="2" id="KW-1133">Transmembrane helix</keyword>
<feature type="region of interest" description="Disordered" evidence="1">
    <location>
        <begin position="58"/>
        <end position="81"/>
    </location>
</feature>
<evidence type="ECO:0000313" key="3">
    <source>
        <dbReference type="EMBL" id="CAI5447521.1"/>
    </source>
</evidence>
<sequence>MAYIDKSGNLCEGSKQKGIIELILSFFACIWLFFSSMFGGSSNQYRPTNQDYRQVVRGNGNAGGDGSTNYRPGGIGGGGDGMRRNIGRLAPVSGTAPPPMGGGCCGGGGCG</sequence>